<name>A0ABP4XR81_9MICO</name>
<dbReference type="RefSeq" id="WP_344083231.1">
    <property type="nucleotide sequence ID" value="NZ_BAAAPO010000025.1"/>
</dbReference>
<dbReference type="PROSITE" id="PS50995">
    <property type="entry name" value="HTH_MARR_2"/>
    <property type="match status" value="1"/>
</dbReference>
<dbReference type="InterPro" id="IPR036388">
    <property type="entry name" value="WH-like_DNA-bd_sf"/>
</dbReference>
<dbReference type="SMART" id="SM00347">
    <property type="entry name" value="HTH_MARR"/>
    <property type="match status" value="1"/>
</dbReference>
<keyword evidence="3" id="KW-0804">Transcription</keyword>
<reference evidence="6" key="1">
    <citation type="journal article" date="2019" name="Int. J. Syst. Evol. Microbiol.">
        <title>The Global Catalogue of Microorganisms (GCM) 10K type strain sequencing project: providing services to taxonomists for standard genome sequencing and annotation.</title>
        <authorList>
            <consortium name="The Broad Institute Genomics Platform"/>
            <consortium name="The Broad Institute Genome Sequencing Center for Infectious Disease"/>
            <person name="Wu L."/>
            <person name="Ma J."/>
        </authorList>
    </citation>
    <scope>NUCLEOTIDE SEQUENCE [LARGE SCALE GENOMIC DNA]</scope>
    <source>
        <strain evidence="6">JCM 15592</strain>
    </source>
</reference>
<gene>
    <name evidence="5" type="ORF">GCM10009811_15590</name>
</gene>
<organism evidence="5 6">
    <name type="scientific">Nostocoides veronense</name>
    <dbReference type="NCBI Taxonomy" id="330836"/>
    <lineage>
        <taxon>Bacteria</taxon>
        <taxon>Bacillati</taxon>
        <taxon>Actinomycetota</taxon>
        <taxon>Actinomycetes</taxon>
        <taxon>Micrococcales</taxon>
        <taxon>Intrasporangiaceae</taxon>
        <taxon>Nostocoides</taxon>
    </lineage>
</organism>
<dbReference type="PANTHER" id="PTHR33164">
    <property type="entry name" value="TRANSCRIPTIONAL REGULATOR, MARR FAMILY"/>
    <property type="match status" value="1"/>
</dbReference>
<dbReference type="EMBL" id="BAAAPO010000025">
    <property type="protein sequence ID" value="GAA1791697.1"/>
    <property type="molecule type" value="Genomic_DNA"/>
</dbReference>
<evidence type="ECO:0000256" key="2">
    <source>
        <dbReference type="ARBA" id="ARBA00023125"/>
    </source>
</evidence>
<evidence type="ECO:0000259" key="4">
    <source>
        <dbReference type="PROSITE" id="PS50995"/>
    </source>
</evidence>
<dbReference type="PROSITE" id="PS01117">
    <property type="entry name" value="HTH_MARR_1"/>
    <property type="match status" value="1"/>
</dbReference>
<evidence type="ECO:0000313" key="6">
    <source>
        <dbReference type="Proteomes" id="UP001499938"/>
    </source>
</evidence>
<dbReference type="Proteomes" id="UP001499938">
    <property type="component" value="Unassembled WGS sequence"/>
</dbReference>
<dbReference type="InterPro" id="IPR023187">
    <property type="entry name" value="Tscrpt_reg_MarR-type_CS"/>
</dbReference>
<keyword evidence="2" id="KW-0238">DNA-binding</keyword>
<evidence type="ECO:0000256" key="3">
    <source>
        <dbReference type="ARBA" id="ARBA00023163"/>
    </source>
</evidence>
<evidence type="ECO:0000256" key="1">
    <source>
        <dbReference type="ARBA" id="ARBA00023015"/>
    </source>
</evidence>
<accession>A0ABP4XR81</accession>
<dbReference type="PRINTS" id="PR00598">
    <property type="entry name" value="HTHMARR"/>
</dbReference>
<evidence type="ECO:0000313" key="5">
    <source>
        <dbReference type="EMBL" id="GAA1791697.1"/>
    </source>
</evidence>
<dbReference type="PANTHER" id="PTHR33164:SF101">
    <property type="entry name" value="TRANSCRIPTIONAL REPRESSOR MPRA"/>
    <property type="match status" value="1"/>
</dbReference>
<dbReference type="InterPro" id="IPR039422">
    <property type="entry name" value="MarR/SlyA-like"/>
</dbReference>
<dbReference type="InterPro" id="IPR036390">
    <property type="entry name" value="WH_DNA-bd_sf"/>
</dbReference>
<dbReference type="Pfam" id="PF01047">
    <property type="entry name" value="MarR"/>
    <property type="match status" value="1"/>
</dbReference>
<feature type="domain" description="HTH marR-type" evidence="4">
    <location>
        <begin position="23"/>
        <end position="155"/>
    </location>
</feature>
<dbReference type="InterPro" id="IPR000835">
    <property type="entry name" value="HTH_MarR-typ"/>
</dbReference>
<keyword evidence="1" id="KW-0805">Transcription regulation</keyword>
<protein>
    <submittedName>
        <fullName evidence="5">MarR family transcriptional regulator</fullName>
    </submittedName>
</protein>
<dbReference type="SUPFAM" id="SSF46785">
    <property type="entry name" value="Winged helix' DNA-binding domain"/>
    <property type="match status" value="1"/>
</dbReference>
<sequence>MDTIAEARRQWTEHGWSESALGMSAVTSLMRAQAIMLRRVEAALKPFGITFARYEVLMLLTFSSRGSLPMSVIGGRLQVHQSSVTNAVDRLERAGLVQRTIHPDDRRAFIVTITDAGRAIAAEATTAVNAQVFDSPGISAAQAERLVDILAALRANAGDF</sequence>
<dbReference type="Gene3D" id="1.10.10.10">
    <property type="entry name" value="Winged helix-like DNA-binding domain superfamily/Winged helix DNA-binding domain"/>
    <property type="match status" value="1"/>
</dbReference>
<keyword evidence="6" id="KW-1185">Reference proteome</keyword>
<comment type="caution">
    <text evidence="5">The sequence shown here is derived from an EMBL/GenBank/DDBJ whole genome shotgun (WGS) entry which is preliminary data.</text>
</comment>
<proteinExistence type="predicted"/>